<evidence type="ECO:0000313" key="2">
    <source>
        <dbReference type="EMBL" id="KAI1857489.1"/>
    </source>
</evidence>
<organism evidence="2 3">
    <name type="scientific">Neoarthrinium moseri</name>
    <dbReference type="NCBI Taxonomy" id="1658444"/>
    <lineage>
        <taxon>Eukaryota</taxon>
        <taxon>Fungi</taxon>
        <taxon>Dikarya</taxon>
        <taxon>Ascomycota</taxon>
        <taxon>Pezizomycotina</taxon>
        <taxon>Sordariomycetes</taxon>
        <taxon>Xylariomycetidae</taxon>
        <taxon>Amphisphaeriales</taxon>
        <taxon>Apiosporaceae</taxon>
        <taxon>Neoarthrinium</taxon>
    </lineage>
</organism>
<sequence>MALISTPGSRQTILLGQGSDIIAALGPTLEVAVQCQQMLSGLSLFLFLRTYFAVSCLLFASRIVAVQSAFVSRFMLLQTAMLSKRFGRAVWNSQPIRRLRKKLQFEFFTFVLGGGNSLCLLLFWPGWWILGLMTITAWLRSG</sequence>
<keyword evidence="3" id="KW-1185">Reference proteome</keyword>
<dbReference type="EMBL" id="JAFIMR010000040">
    <property type="protein sequence ID" value="KAI1857489.1"/>
    <property type="molecule type" value="Genomic_DNA"/>
</dbReference>
<accession>A0A9Q0AJP5</accession>
<gene>
    <name evidence="2" type="ORF">JX265_011224</name>
</gene>
<evidence type="ECO:0000313" key="3">
    <source>
        <dbReference type="Proteomes" id="UP000829685"/>
    </source>
</evidence>
<protein>
    <submittedName>
        <fullName evidence="2">Uncharacterized protein</fullName>
    </submittedName>
</protein>
<name>A0A9Q0AJP5_9PEZI</name>
<proteinExistence type="predicted"/>
<evidence type="ECO:0000256" key="1">
    <source>
        <dbReference type="SAM" id="Phobius"/>
    </source>
</evidence>
<comment type="caution">
    <text evidence="2">The sequence shown here is derived from an EMBL/GenBank/DDBJ whole genome shotgun (WGS) entry which is preliminary data.</text>
</comment>
<feature type="transmembrane region" description="Helical" evidence="1">
    <location>
        <begin position="51"/>
        <end position="76"/>
    </location>
</feature>
<reference evidence="2" key="1">
    <citation type="submission" date="2021-03" db="EMBL/GenBank/DDBJ databases">
        <title>Revisited historic fungal species revealed as producer of novel bioactive compounds through whole genome sequencing and comparative genomics.</title>
        <authorList>
            <person name="Vignolle G.A."/>
            <person name="Hochenegger N."/>
            <person name="Mach R.L."/>
            <person name="Mach-Aigner A.R."/>
            <person name="Javad Rahimi M."/>
            <person name="Salim K.A."/>
            <person name="Chan C.M."/>
            <person name="Lim L.B.L."/>
            <person name="Cai F."/>
            <person name="Druzhinina I.S."/>
            <person name="U'Ren J.M."/>
            <person name="Derntl C."/>
        </authorList>
    </citation>
    <scope>NUCLEOTIDE SEQUENCE</scope>
    <source>
        <strain evidence="2">TUCIM 5799</strain>
    </source>
</reference>
<keyword evidence="1" id="KW-0472">Membrane</keyword>
<keyword evidence="1" id="KW-1133">Transmembrane helix</keyword>
<keyword evidence="1" id="KW-0812">Transmembrane</keyword>
<dbReference type="Proteomes" id="UP000829685">
    <property type="component" value="Unassembled WGS sequence"/>
</dbReference>
<dbReference type="AlphaFoldDB" id="A0A9Q0AJP5"/>
<feature type="transmembrane region" description="Helical" evidence="1">
    <location>
        <begin position="107"/>
        <end position="130"/>
    </location>
</feature>